<evidence type="ECO:0000313" key="2">
    <source>
        <dbReference type="Proteomes" id="UP000050795"/>
    </source>
</evidence>
<evidence type="ECO:0000256" key="1">
    <source>
        <dbReference type="SAM" id="MobiDB-lite"/>
    </source>
</evidence>
<evidence type="ECO:0000313" key="3">
    <source>
        <dbReference type="WBParaSite" id="TREG1_90370.1"/>
    </source>
</evidence>
<keyword evidence="2" id="KW-1185">Reference proteome</keyword>
<sequence>MKENKSDNVLDTGIQHSATSRKRRISSGRLHECLGYSYSTFYRRQRRLRDAVFSDWDFWKRYCSSSREDVARDNTVTLPSSSTVQGTVGLPSTSETVTVVSQIEENQLQVVPEKMTQKELVRKAIMELFLQNNVTGALAQNILDFMRKFIPHVPTTIRGLLKDSGMCVPRFLGRKGNLQCQLREFDTYENCKKGVELSRSNDQGTKRAGMDENTLPMPSKRPKRDVKKIEKNFLYNSMDIDEVASEAGCI</sequence>
<reference evidence="3" key="2">
    <citation type="submission" date="2023-11" db="UniProtKB">
        <authorList>
            <consortium name="WormBaseParasite"/>
        </authorList>
    </citation>
    <scope>IDENTIFICATION</scope>
</reference>
<organism evidence="2 3">
    <name type="scientific">Trichobilharzia regenti</name>
    <name type="common">Nasal bird schistosome</name>
    <dbReference type="NCBI Taxonomy" id="157069"/>
    <lineage>
        <taxon>Eukaryota</taxon>
        <taxon>Metazoa</taxon>
        <taxon>Spiralia</taxon>
        <taxon>Lophotrochozoa</taxon>
        <taxon>Platyhelminthes</taxon>
        <taxon>Trematoda</taxon>
        <taxon>Digenea</taxon>
        <taxon>Strigeidida</taxon>
        <taxon>Schistosomatoidea</taxon>
        <taxon>Schistosomatidae</taxon>
        <taxon>Trichobilharzia</taxon>
    </lineage>
</organism>
<feature type="region of interest" description="Disordered" evidence="1">
    <location>
        <begin position="1"/>
        <end position="23"/>
    </location>
</feature>
<dbReference type="AlphaFoldDB" id="A0AA85KII3"/>
<reference evidence="2" key="1">
    <citation type="submission" date="2022-06" db="EMBL/GenBank/DDBJ databases">
        <authorList>
            <person name="Berger JAMES D."/>
            <person name="Berger JAMES D."/>
        </authorList>
    </citation>
    <scope>NUCLEOTIDE SEQUENCE [LARGE SCALE GENOMIC DNA]</scope>
</reference>
<feature type="region of interest" description="Disordered" evidence="1">
    <location>
        <begin position="199"/>
        <end position="223"/>
    </location>
</feature>
<name>A0AA85KII3_TRIRE</name>
<protein>
    <submittedName>
        <fullName evidence="3">Uncharacterized protein</fullName>
    </submittedName>
</protein>
<accession>A0AA85KII3</accession>
<dbReference type="WBParaSite" id="TREG1_90370.1">
    <property type="protein sequence ID" value="TREG1_90370.1"/>
    <property type="gene ID" value="TREG1_90370"/>
</dbReference>
<proteinExistence type="predicted"/>
<dbReference type="Proteomes" id="UP000050795">
    <property type="component" value="Unassembled WGS sequence"/>
</dbReference>